<dbReference type="InterPro" id="IPR036874">
    <property type="entry name" value="Carbonic_anhydrase_sf"/>
</dbReference>
<keyword evidence="2" id="KW-0732">Signal</keyword>
<feature type="region of interest" description="Disordered" evidence="1">
    <location>
        <begin position="33"/>
        <end position="72"/>
    </location>
</feature>
<dbReference type="SUPFAM" id="SSF53056">
    <property type="entry name" value="beta-carbonic anhydrase, cab"/>
    <property type="match status" value="1"/>
</dbReference>
<protein>
    <submittedName>
        <fullName evidence="3">Carbonic anhydrase</fullName>
    </submittedName>
</protein>
<accession>A0A495BET4</accession>
<dbReference type="Proteomes" id="UP000279384">
    <property type="component" value="Unassembled WGS sequence"/>
</dbReference>
<evidence type="ECO:0000313" key="3">
    <source>
        <dbReference type="EMBL" id="RKQ59033.1"/>
    </source>
</evidence>
<dbReference type="EMBL" id="RBID01000014">
    <property type="protein sequence ID" value="RKQ59033.1"/>
    <property type="molecule type" value="Genomic_DNA"/>
</dbReference>
<feature type="compositionally biased region" description="Low complexity" evidence="1">
    <location>
        <begin position="33"/>
        <end position="44"/>
    </location>
</feature>
<dbReference type="GO" id="GO:0008270">
    <property type="term" value="F:zinc ion binding"/>
    <property type="evidence" value="ECO:0007669"/>
    <property type="project" value="InterPro"/>
</dbReference>
<sequence>MTSSLAALAAACCLLLPALSLAQTQTPAIAHGAAEAATPAATAHEAPHEKLSPSMRPLSPPVRVNHPPRRLPQQAAPYARPAVRHPQPHAPAHRQPAMAAPLRAAAALASRLLPRGQHGDKSPRLTVLACADGAPRHGAQGALYLVQNPGNQLLLGEAGVSHAVRQLRTPLLLVLASADCKAVNTARSDFSALPLAEQRTLLSINVDKGGTPLSAQLDNLDNQVEAAVLHYGGEVEAGRLSVIGAYYDAAGQLGKRGQLVVTSINGERDKATIARLLRQRAVFNAATGIGTPLASSSH</sequence>
<evidence type="ECO:0000256" key="1">
    <source>
        <dbReference type="SAM" id="MobiDB-lite"/>
    </source>
</evidence>
<comment type="caution">
    <text evidence="3">The sequence shown here is derived from an EMBL/GenBank/DDBJ whole genome shotgun (WGS) entry which is preliminary data.</text>
</comment>
<dbReference type="Gene3D" id="3.40.1050.10">
    <property type="entry name" value="Carbonic anhydrase"/>
    <property type="match status" value="1"/>
</dbReference>
<feature type="signal peptide" evidence="2">
    <location>
        <begin position="1"/>
        <end position="22"/>
    </location>
</feature>
<evidence type="ECO:0000256" key="2">
    <source>
        <dbReference type="SAM" id="SignalP"/>
    </source>
</evidence>
<name>A0A495BET4_VOGIN</name>
<dbReference type="RefSeq" id="WP_120810610.1">
    <property type="nucleotide sequence ID" value="NZ_RBID01000014.1"/>
</dbReference>
<dbReference type="GO" id="GO:0004089">
    <property type="term" value="F:carbonate dehydratase activity"/>
    <property type="evidence" value="ECO:0007669"/>
    <property type="project" value="InterPro"/>
</dbReference>
<organism evidence="3 4">
    <name type="scientific">Vogesella indigofera</name>
    <name type="common">Pseudomonas indigofera</name>
    <dbReference type="NCBI Taxonomy" id="45465"/>
    <lineage>
        <taxon>Bacteria</taxon>
        <taxon>Pseudomonadati</taxon>
        <taxon>Pseudomonadota</taxon>
        <taxon>Betaproteobacteria</taxon>
        <taxon>Neisseriales</taxon>
        <taxon>Chromobacteriaceae</taxon>
        <taxon>Vogesella</taxon>
    </lineage>
</organism>
<reference evidence="3 4" key="1">
    <citation type="submission" date="2018-10" db="EMBL/GenBank/DDBJ databases">
        <title>Genomic Encyclopedia of Type Strains, Phase IV (KMG-IV): sequencing the most valuable type-strain genomes for metagenomic binning, comparative biology and taxonomic classification.</title>
        <authorList>
            <person name="Goeker M."/>
        </authorList>
    </citation>
    <scope>NUCLEOTIDE SEQUENCE [LARGE SCALE GENOMIC DNA]</scope>
    <source>
        <strain evidence="3 4">DSM 3303</strain>
    </source>
</reference>
<dbReference type="AlphaFoldDB" id="A0A495BET4"/>
<evidence type="ECO:0000313" key="4">
    <source>
        <dbReference type="Proteomes" id="UP000279384"/>
    </source>
</evidence>
<feature type="chain" id="PRO_5019798216" evidence="2">
    <location>
        <begin position="23"/>
        <end position="298"/>
    </location>
</feature>
<gene>
    <name evidence="3" type="ORF">C8E02_2010</name>
</gene>
<proteinExistence type="predicted"/>